<keyword evidence="2" id="KW-1185">Reference proteome</keyword>
<proteinExistence type="predicted"/>
<comment type="caution">
    <text evidence="1">The sequence shown here is derived from an EMBL/GenBank/DDBJ whole genome shotgun (WGS) entry which is preliminary data.</text>
</comment>
<dbReference type="Pfam" id="PF20174">
    <property type="entry name" value="DUF6540"/>
    <property type="match status" value="1"/>
</dbReference>
<gene>
    <name evidence="1" type="ORF">EJ08DRAFT_594316</name>
</gene>
<dbReference type="OrthoDB" id="3016366at2759"/>
<name>A0A9P4TVA8_9PEZI</name>
<dbReference type="EMBL" id="MU007069">
    <property type="protein sequence ID" value="KAF2425515.1"/>
    <property type="molecule type" value="Genomic_DNA"/>
</dbReference>
<evidence type="ECO:0000313" key="2">
    <source>
        <dbReference type="Proteomes" id="UP000800235"/>
    </source>
</evidence>
<accession>A0A9P4TVA8</accession>
<dbReference type="Proteomes" id="UP000800235">
    <property type="component" value="Unassembled WGS sequence"/>
</dbReference>
<dbReference type="InterPro" id="IPR046670">
    <property type="entry name" value="DUF6540"/>
</dbReference>
<organism evidence="1 2">
    <name type="scientific">Tothia fuscella</name>
    <dbReference type="NCBI Taxonomy" id="1048955"/>
    <lineage>
        <taxon>Eukaryota</taxon>
        <taxon>Fungi</taxon>
        <taxon>Dikarya</taxon>
        <taxon>Ascomycota</taxon>
        <taxon>Pezizomycotina</taxon>
        <taxon>Dothideomycetes</taxon>
        <taxon>Pleosporomycetidae</taxon>
        <taxon>Venturiales</taxon>
        <taxon>Cylindrosympodiaceae</taxon>
        <taxon>Tothia</taxon>
    </lineage>
</organism>
<dbReference type="AlphaFoldDB" id="A0A9P4TVA8"/>
<protein>
    <submittedName>
        <fullName evidence="1">Uncharacterized protein</fullName>
    </submittedName>
</protein>
<sequence>MSSQIARQYENYSIYVILSLRGANPGFHWGIFCPTATPTGQVWHAINRSGGWSLELKETSGVPTSMSLCLAFKVGTVNSANWETFKQTLASVPANGQPSPNTNEEFTCRVWVKDALHALHLAGVIRLLKSIAEIELEALDKAEANRLAVERGRNSARVINQTGYSTSS</sequence>
<reference evidence="1" key="1">
    <citation type="journal article" date="2020" name="Stud. Mycol.">
        <title>101 Dothideomycetes genomes: a test case for predicting lifestyles and emergence of pathogens.</title>
        <authorList>
            <person name="Haridas S."/>
            <person name="Albert R."/>
            <person name="Binder M."/>
            <person name="Bloem J."/>
            <person name="Labutti K."/>
            <person name="Salamov A."/>
            <person name="Andreopoulos B."/>
            <person name="Baker S."/>
            <person name="Barry K."/>
            <person name="Bills G."/>
            <person name="Bluhm B."/>
            <person name="Cannon C."/>
            <person name="Castanera R."/>
            <person name="Culley D."/>
            <person name="Daum C."/>
            <person name="Ezra D."/>
            <person name="Gonzalez J."/>
            <person name="Henrissat B."/>
            <person name="Kuo A."/>
            <person name="Liang C."/>
            <person name="Lipzen A."/>
            <person name="Lutzoni F."/>
            <person name="Magnuson J."/>
            <person name="Mondo S."/>
            <person name="Nolan M."/>
            <person name="Ohm R."/>
            <person name="Pangilinan J."/>
            <person name="Park H.-J."/>
            <person name="Ramirez L."/>
            <person name="Alfaro M."/>
            <person name="Sun H."/>
            <person name="Tritt A."/>
            <person name="Yoshinaga Y."/>
            <person name="Zwiers L.-H."/>
            <person name="Turgeon B."/>
            <person name="Goodwin S."/>
            <person name="Spatafora J."/>
            <person name="Crous P."/>
            <person name="Grigoriev I."/>
        </authorList>
    </citation>
    <scope>NUCLEOTIDE SEQUENCE</scope>
    <source>
        <strain evidence="1">CBS 130266</strain>
    </source>
</reference>
<evidence type="ECO:0000313" key="1">
    <source>
        <dbReference type="EMBL" id="KAF2425515.1"/>
    </source>
</evidence>